<dbReference type="GO" id="GO:0003677">
    <property type="term" value="F:DNA binding"/>
    <property type="evidence" value="ECO:0007669"/>
    <property type="project" value="UniProtKB-KW"/>
</dbReference>
<proteinExistence type="predicted"/>
<dbReference type="InterPro" id="IPR000792">
    <property type="entry name" value="Tscrpt_reg_LuxR_C"/>
</dbReference>
<dbReference type="SMART" id="SM00421">
    <property type="entry name" value="HTH_LUXR"/>
    <property type="match status" value="1"/>
</dbReference>
<dbReference type="InterPro" id="IPR058245">
    <property type="entry name" value="NreC/VraR/RcsB-like_REC"/>
</dbReference>
<evidence type="ECO:0000259" key="5">
    <source>
        <dbReference type="PROSITE" id="PS50043"/>
    </source>
</evidence>
<dbReference type="Gene3D" id="1.10.10.10">
    <property type="entry name" value="Winged helix-like DNA-binding domain superfamily/Winged helix DNA-binding domain"/>
    <property type="match status" value="1"/>
</dbReference>
<dbReference type="Pfam" id="PF00072">
    <property type="entry name" value="Response_reg"/>
    <property type="match status" value="1"/>
</dbReference>
<dbReference type="InterPro" id="IPR016032">
    <property type="entry name" value="Sig_transdc_resp-reg_C-effctor"/>
</dbReference>
<dbReference type="PANTHER" id="PTHR45566">
    <property type="entry name" value="HTH-TYPE TRANSCRIPTIONAL REGULATOR YHJB-RELATED"/>
    <property type="match status" value="1"/>
</dbReference>
<protein>
    <submittedName>
        <fullName evidence="7">Response regulator transcription factor</fullName>
    </submittedName>
</protein>
<dbReference type="SUPFAM" id="SSF52172">
    <property type="entry name" value="CheY-like"/>
    <property type="match status" value="1"/>
</dbReference>
<accession>A0A558HU67</accession>
<dbReference type="Pfam" id="PF00196">
    <property type="entry name" value="GerE"/>
    <property type="match status" value="1"/>
</dbReference>
<feature type="compositionally biased region" description="Low complexity" evidence="4">
    <location>
        <begin position="246"/>
        <end position="260"/>
    </location>
</feature>
<dbReference type="PRINTS" id="PR00038">
    <property type="entry name" value="HTHLUXR"/>
</dbReference>
<dbReference type="PANTHER" id="PTHR45566:SF1">
    <property type="entry name" value="HTH-TYPE TRANSCRIPTIONAL REGULATOR YHJB-RELATED"/>
    <property type="match status" value="1"/>
</dbReference>
<dbReference type="PROSITE" id="PS50110">
    <property type="entry name" value="RESPONSE_REGULATORY"/>
    <property type="match status" value="1"/>
</dbReference>
<dbReference type="CDD" id="cd17535">
    <property type="entry name" value="REC_NarL-like"/>
    <property type="match status" value="1"/>
</dbReference>
<feature type="modified residue" description="4-aspartylphosphate" evidence="3">
    <location>
        <position position="66"/>
    </location>
</feature>
<dbReference type="Proteomes" id="UP000319941">
    <property type="component" value="Unassembled WGS sequence"/>
</dbReference>
<dbReference type="GO" id="GO:0000160">
    <property type="term" value="P:phosphorelay signal transduction system"/>
    <property type="evidence" value="ECO:0007669"/>
    <property type="project" value="InterPro"/>
</dbReference>
<keyword evidence="1 3" id="KW-0597">Phosphoprotein</keyword>
<dbReference type="STRING" id="553385.GCA_000591415_00328"/>
<dbReference type="PROSITE" id="PS00622">
    <property type="entry name" value="HTH_LUXR_1"/>
    <property type="match status" value="1"/>
</dbReference>
<evidence type="ECO:0000259" key="6">
    <source>
        <dbReference type="PROSITE" id="PS50110"/>
    </source>
</evidence>
<dbReference type="CDD" id="cd06170">
    <property type="entry name" value="LuxR_C_like"/>
    <property type="match status" value="1"/>
</dbReference>
<feature type="compositionally biased region" description="Low complexity" evidence="4">
    <location>
        <begin position="157"/>
        <end position="166"/>
    </location>
</feature>
<evidence type="ECO:0000313" key="8">
    <source>
        <dbReference type="Proteomes" id="UP000319941"/>
    </source>
</evidence>
<evidence type="ECO:0000256" key="4">
    <source>
        <dbReference type="SAM" id="MobiDB-lite"/>
    </source>
</evidence>
<evidence type="ECO:0000256" key="2">
    <source>
        <dbReference type="ARBA" id="ARBA00023125"/>
    </source>
</evidence>
<feature type="region of interest" description="Disordered" evidence="4">
    <location>
        <begin position="143"/>
        <end position="173"/>
    </location>
</feature>
<gene>
    <name evidence="7" type="ORF">FQP86_03100</name>
</gene>
<dbReference type="GO" id="GO:0006355">
    <property type="term" value="P:regulation of DNA-templated transcription"/>
    <property type="evidence" value="ECO:0007669"/>
    <property type="project" value="InterPro"/>
</dbReference>
<organism evidence="7 8">
    <name type="scientific">Cobetia crustatorum</name>
    <dbReference type="NCBI Taxonomy" id="553385"/>
    <lineage>
        <taxon>Bacteria</taxon>
        <taxon>Pseudomonadati</taxon>
        <taxon>Pseudomonadota</taxon>
        <taxon>Gammaproteobacteria</taxon>
        <taxon>Oceanospirillales</taxon>
        <taxon>Halomonadaceae</taxon>
        <taxon>Cobetia</taxon>
    </lineage>
</organism>
<dbReference type="SMART" id="SM00448">
    <property type="entry name" value="REC"/>
    <property type="match status" value="1"/>
</dbReference>
<dbReference type="InterPro" id="IPR011006">
    <property type="entry name" value="CheY-like_superfamily"/>
</dbReference>
<dbReference type="InterPro" id="IPR051015">
    <property type="entry name" value="EvgA-like"/>
</dbReference>
<evidence type="ECO:0000256" key="3">
    <source>
        <dbReference type="PROSITE-ProRule" id="PRU00169"/>
    </source>
</evidence>
<dbReference type="EMBL" id="VNFH01000002">
    <property type="protein sequence ID" value="TVU72677.1"/>
    <property type="molecule type" value="Genomic_DNA"/>
</dbReference>
<name>A0A558HU67_9GAMM</name>
<dbReference type="InterPro" id="IPR001789">
    <property type="entry name" value="Sig_transdc_resp-reg_receiver"/>
</dbReference>
<dbReference type="RefSeq" id="WP_144726564.1">
    <property type="nucleotide sequence ID" value="NZ_CAWOWR010000076.1"/>
</dbReference>
<feature type="domain" description="Response regulatory" evidence="6">
    <location>
        <begin position="3"/>
        <end position="131"/>
    </location>
</feature>
<dbReference type="OrthoDB" id="9814495at2"/>
<evidence type="ECO:0000313" key="7">
    <source>
        <dbReference type="EMBL" id="TVU72677.1"/>
    </source>
</evidence>
<dbReference type="SUPFAM" id="SSF46894">
    <property type="entry name" value="C-terminal effector domain of the bipartite response regulators"/>
    <property type="match status" value="1"/>
</dbReference>
<keyword evidence="8" id="KW-1185">Reference proteome</keyword>
<dbReference type="AlphaFoldDB" id="A0A558HU67"/>
<comment type="caution">
    <text evidence="7">The sequence shown here is derived from an EMBL/GenBank/DDBJ whole genome shotgun (WGS) entry which is preliminary data.</text>
</comment>
<dbReference type="InterPro" id="IPR036388">
    <property type="entry name" value="WH-like_DNA-bd_sf"/>
</dbReference>
<sequence length="266" mass="28371">MYRLLIADDHPLFRDAISRTLSAQTSPLAAQKEAVLACELLEAASLGEALAVIEANADTLDLVLLDLDLPDSHGLDGLTRLRAEADWLPVAILSAHEERATVLEALTLGAVGYLSKSTSAEALREALTRMLAGEIHVPASLMRTSMPRPPMRDDAADSASRSASPRPTSPPLIPAMSDTDFLVHWQALTGKQRGVLQRMVLGESNKMIAWQLGVAETTVKTHVSAILRKLGVSSRVQAILIASRALGSAPPSPSSSCKTPQPTPHE</sequence>
<dbReference type="PROSITE" id="PS50043">
    <property type="entry name" value="HTH_LUXR_2"/>
    <property type="match status" value="1"/>
</dbReference>
<feature type="region of interest" description="Disordered" evidence="4">
    <location>
        <begin position="246"/>
        <end position="266"/>
    </location>
</feature>
<keyword evidence="2" id="KW-0238">DNA-binding</keyword>
<evidence type="ECO:0000256" key="1">
    <source>
        <dbReference type="ARBA" id="ARBA00022553"/>
    </source>
</evidence>
<reference evidence="7 8" key="1">
    <citation type="submission" date="2019-07" db="EMBL/GenBank/DDBJ databases">
        <title>Diversity of Bacteria from Kongsfjorden, Arctic.</title>
        <authorList>
            <person name="Yu Y."/>
        </authorList>
    </citation>
    <scope>NUCLEOTIDE SEQUENCE [LARGE SCALE GENOMIC DNA]</scope>
    <source>
        <strain evidence="7 8">SM1923</strain>
    </source>
</reference>
<feature type="domain" description="HTH luxR-type" evidence="5">
    <location>
        <begin position="181"/>
        <end position="246"/>
    </location>
</feature>
<dbReference type="Gene3D" id="3.40.50.2300">
    <property type="match status" value="1"/>
</dbReference>